<dbReference type="RefSeq" id="WP_379865317.1">
    <property type="nucleotide sequence ID" value="NZ_JBHTBW010000038.1"/>
</dbReference>
<evidence type="ECO:0000256" key="4">
    <source>
        <dbReference type="ARBA" id="ARBA00023136"/>
    </source>
</evidence>
<dbReference type="InterPro" id="IPR006480">
    <property type="entry name" value="Phage_holin_4_1"/>
</dbReference>
<reference evidence="7" key="1">
    <citation type="journal article" date="2019" name="Int. J. Syst. Evol. Microbiol.">
        <title>The Global Catalogue of Microorganisms (GCM) 10K type strain sequencing project: providing services to taxonomists for standard genome sequencing and annotation.</title>
        <authorList>
            <consortium name="The Broad Institute Genomics Platform"/>
            <consortium name="The Broad Institute Genome Sequencing Center for Infectious Disease"/>
            <person name="Wu L."/>
            <person name="Ma J."/>
        </authorList>
    </citation>
    <scope>NUCLEOTIDE SEQUENCE [LARGE SCALE GENOMIC DNA]</scope>
    <source>
        <strain evidence="7">CGMCC 1.12942</strain>
    </source>
</reference>
<sequence>MNNWMKVIAAAGSSLITLLYGGWSELLTALCVLMAIDFATGWVASAM</sequence>
<evidence type="ECO:0000313" key="6">
    <source>
        <dbReference type="EMBL" id="MFC7441833.1"/>
    </source>
</evidence>
<evidence type="ECO:0000256" key="3">
    <source>
        <dbReference type="ARBA" id="ARBA00022989"/>
    </source>
</evidence>
<comment type="subcellular location">
    <subcellularLocation>
        <location evidence="1">Membrane</location>
        <topology evidence="1">Multi-pass membrane protein</topology>
    </subcellularLocation>
</comment>
<proteinExistence type="inferred from homology"/>
<keyword evidence="7" id="KW-1185">Reference proteome</keyword>
<comment type="similarity">
    <text evidence="5">Belongs to the bacteriophage holin family. Cp-1 holin subfamily.</text>
</comment>
<evidence type="ECO:0000313" key="7">
    <source>
        <dbReference type="Proteomes" id="UP001596500"/>
    </source>
</evidence>
<dbReference type="Proteomes" id="UP001596500">
    <property type="component" value="Unassembled WGS sequence"/>
</dbReference>
<evidence type="ECO:0000256" key="2">
    <source>
        <dbReference type="ARBA" id="ARBA00022692"/>
    </source>
</evidence>
<gene>
    <name evidence="6" type="ORF">ACFQNG_12090</name>
</gene>
<dbReference type="EMBL" id="JBHTBW010000038">
    <property type="protein sequence ID" value="MFC7441833.1"/>
    <property type="molecule type" value="Genomic_DNA"/>
</dbReference>
<evidence type="ECO:0000256" key="5">
    <source>
        <dbReference type="ARBA" id="ARBA00023600"/>
    </source>
</evidence>
<evidence type="ECO:0000256" key="1">
    <source>
        <dbReference type="ARBA" id="ARBA00004141"/>
    </source>
</evidence>
<dbReference type="Pfam" id="PF05105">
    <property type="entry name" value="Phage_holin_4_1"/>
    <property type="match status" value="1"/>
</dbReference>
<keyword evidence="2" id="KW-0812">Transmembrane</keyword>
<name>A0ABW2RLM1_9BACL</name>
<accession>A0ABW2RLM1</accession>
<keyword evidence="3" id="KW-1133">Transmembrane helix</keyword>
<protein>
    <submittedName>
        <fullName evidence="6">Phage holin family protein</fullName>
    </submittedName>
</protein>
<organism evidence="6 7">
    <name type="scientific">Laceyella putida</name>
    <dbReference type="NCBI Taxonomy" id="110101"/>
    <lineage>
        <taxon>Bacteria</taxon>
        <taxon>Bacillati</taxon>
        <taxon>Bacillota</taxon>
        <taxon>Bacilli</taxon>
        <taxon>Bacillales</taxon>
        <taxon>Thermoactinomycetaceae</taxon>
        <taxon>Laceyella</taxon>
    </lineage>
</organism>
<keyword evidence="4" id="KW-0472">Membrane</keyword>
<comment type="caution">
    <text evidence="6">The sequence shown here is derived from an EMBL/GenBank/DDBJ whole genome shotgun (WGS) entry which is preliminary data.</text>
</comment>